<feature type="domain" description="Carrier" evidence="6">
    <location>
        <begin position="646"/>
        <end position="721"/>
    </location>
</feature>
<dbReference type="InterPro" id="IPR020841">
    <property type="entry name" value="PKS_Beta-ketoAc_synthase_dom"/>
</dbReference>
<dbReference type="InterPro" id="IPR006162">
    <property type="entry name" value="Ppantetheine_attach_site"/>
</dbReference>
<dbReference type="Pfam" id="PF00501">
    <property type="entry name" value="AMP-binding"/>
    <property type="match status" value="1"/>
</dbReference>
<dbReference type="RefSeq" id="WP_340334684.1">
    <property type="nucleotide sequence ID" value="NZ_JBBKZS010000003.1"/>
</dbReference>
<keyword evidence="3" id="KW-0808">Transferase</keyword>
<accession>A0ABU8X673</accession>
<dbReference type="InterPro" id="IPR015421">
    <property type="entry name" value="PyrdxlP-dep_Trfase_major"/>
</dbReference>
<dbReference type="InterPro" id="IPR005814">
    <property type="entry name" value="Aminotrans_3"/>
</dbReference>
<dbReference type="PANTHER" id="PTHR43775:SF51">
    <property type="entry name" value="INACTIVE PHENOLPHTHIOCEROL SYNTHESIS POLYKETIDE SYNTHASE TYPE I PKS1-RELATED"/>
    <property type="match status" value="1"/>
</dbReference>
<dbReference type="InterPro" id="IPR018201">
    <property type="entry name" value="Ketoacyl_synth_AS"/>
</dbReference>
<dbReference type="EMBL" id="JBBKZS010000003">
    <property type="protein sequence ID" value="MEJ8854585.1"/>
    <property type="molecule type" value="Genomic_DNA"/>
</dbReference>
<dbReference type="Gene3D" id="3.40.50.980">
    <property type="match status" value="2"/>
</dbReference>
<dbReference type="Pfam" id="PF13193">
    <property type="entry name" value="AMP-binding_C"/>
    <property type="match status" value="1"/>
</dbReference>
<dbReference type="SMART" id="SM01294">
    <property type="entry name" value="PKS_PP_betabranch"/>
    <property type="match status" value="1"/>
</dbReference>
<proteinExistence type="predicted"/>
<dbReference type="Pfam" id="PF00698">
    <property type="entry name" value="Acyl_transf_1"/>
    <property type="match status" value="1"/>
</dbReference>
<dbReference type="InterPro" id="IPR014031">
    <property type="entry name" value="Ketoacyl_synth_C"/>
</dbReference>
<dbReference type="Pfam" id="PF00550">
    <property type="entry name" value="PP-binding"/>
    <property type="match status" value="2"/>
</dbReference>
<dbReference type="Pfam" id="PF00109">
    <property type="entry name" value="ketoacyl-synt"/>
    <property type="match status" value="1"/>
</dbReference>
<dbReference type="SUPFAM" id="SSF53383">
    <property type="entry name" value="PLP-dependent transferases"/>
    <property type="match status" value="1"/>
</dbReference>
<dbReference type="Gene3D" id="3.90.1150.10">
    <property type="entry name" value="Aspartate Aminotransferase, domain 1"/>
    <property type="match status" value="1"/>
</dbReference>
<evidence type="ECO:0000313" key="8">
    <source>
        <dbReference type="EMBL" id="MEJ8854585.1"/>
    </source>
</evidence>
<dbReference type="Gene3D" id="3.40.366.10">
    <property type="entry name" value="Malonyl-Coenzyme A Acyl Carrier Protein, domain 2"/>
    <property type="match status" value="1"/>
</dbReference>
<evidence type="ECO:0000256" key="5">
    <source>
        <dbReference type="SAM" id="MobiDB-lite"/>
    </source>
</evidence>
<dbReference type="Gene3D" id="3.30.300.30">
    <property type="match status" value="1"/>
</dbReference>
<dbReference type="Pfam" id="PF00202">
    <property type="entry name" value="Aminotran_3"/>
    <property type="match status" value="1"/>
</dbReference>
<evidence type="ECO:0000256" key="2">
    <source>
        <dbReference type="ARBA" id="ARBA00022553"/>
    </source>
</evidence>
<dbReference type="SUPFAM" id="SSF53901">
    <property type="entry name" value="Thiolase-like"/>
    <property type="match status" value="1"/>
</dbReference>
<dbReference type="InterPro" id="IPR036736">
    <property type="entry name" value="ACP-like_sf"/>
</dbReference>
<dbReference type="Gene3D" id="1.10.1200.10">
    <property type="entry name" value="ACP-like"/>
    <property type="match status" value="2"/>
</dbReference>
<dbReference type="Pfam" id="PF22621">
    <property type="entry name" value="CurL-like_PKS_C"/>
    <property type="match status" value="1"/>
</dbReference>
<evidence type="ECO:0000259" key="7">
    <source>
        <dbReference type="PROSITE" id="PS52004"/>
    </source>
</evidence>
<comment type="caution">
    <text evidence="8">The sequence shown here is derived from an EMBL/GenBank/DDBJ whole genome shotgun (WGS) entry which is preliminary data.</text>
</comment>
<organism evidence="8 9">
    <name type="scientific">Variovorax robiniae</name>
    <dbReference type="NCBI Taxonomy" id="1836199"/>
    <lineage>
        <taxon>Bacteria</taxon>
        <taxon>Pseudomonadati</taxon>
        <taxon>Pseudomonadota</taxon>
        <taxon>Betaproteobacteria</taxon>
        <taxon>Burkholderiales</taxon>
        <taxon>Comamonadaceae</taxon>
        <taxon>Variovorax</taxon>
    </lineage>
</organism>
<keyword evidence="4" id="KW-0663">Pyridoxal phosphate</keyword>
<dbReference type="PROSITE" id="PS00455">
    <property type="entry name" value="AMP_BINDING"/>
    <property type="match status" value="1"/>
</dbReference>
<evidence type="ECO:0000313" key="9">
    <source>
        <dbReference type="Proteomes" id="UP001367030"/>
    </source>
</evidence>
<keyword evidence="1" id="KW-0596">Phosphopantetheine</keyword>
<dbReference type="InterPro" id="IPR014030">
    <property type="entry name" value="Ketoacyl_synth_N"/>
</dbReference>
<dbReference type="Gene3D" id="3.40.47.10">
    <property type="match status" value="1"/>
</dbReference>
<dbReference type="SMART" id="SM00823">
    <property type="entry name" value="PKS_PP"/>
    <property type="match status" value="2"/>
</dbReference>
<gene>
    <name evidence="8" type="ORF">WKW79_08395</name>
</gene>
<dbReference type="InterPro" id="IPR020806">
    <property type="entry name" value="PKS_PP-bd"/>
</dbReference>
<sequence>MGWLPDTPHIAAWFLLRQRWLDAAPAARTGTCGEWIASVEAVRRDGSLDDAAIDWMRSTTAAAEQLRLAGDQRALRLVAPAGQIDSVTASQLLETLAATMIALLADLDAPLAQVPDVKPADQQRMLREWNAPVSAYDPARTVHGSFAAQAVAMADRTAVVGVGQSMRYAELDQRAEWIARRLQSQGVRPGDAVSVMLSRSPDAIAALLGILKAGAAYVPLQPDFPAERIAFMLGDAGVKVLVSEQAHAATVPAGLTVLWLDDAQADAATLAPLQTVAVDGDARAYVMYTSGSTGVPKGIEICHRSILRLVIDARYVDLRADEPMLHAAPLGFDASTLEIWGPLLNGGCCVVHDEDMPTGAGLARTIGQHGVKTAWLTAALFNAVVDDNPAHLSGLRQLLAGGEALSVAHVRRAMAALPGLTLINGYGPTECTTFAATHRIPHDLPADARSVPIGKPITDTTLHVLSPTLGLLPAGFVGELCIGGRGLARGYLQRPELTAERFVPDPFGAPGERLYRTGDQARWLPDGTIEFLGRADGQVKIRGHRIETGEIETALNTHPGVRTSAVVPRPDAAGETRLVAYLVASDKPVPWSELRAHIAAHLPEVMVPAAQVWLDRLPVTTNGKLDRRALPEPTRQRPELAQPYEAPRSEAERQVCAAFASALGLEPIGRRDNFFDLGGNSLLVLKVLAQLQRNSARTLSANLFFTDPTPLAIAAEMGDAPVVAQQAVAPATQREAEEPIAVIGMACRVPGAADVEQFWTNLVEGRESISFFDDATLDAGVSAALRADPSYVRARGVIDDIEMFDAAFFGINPKEAELTDPQHRVFLELCWEALERAGHAPDQCTDPVGVYAGMYNATYFQRHVSTRPDLVEAVGDFQVMLANEKDYITTRVANKLNLTGPAVAVHTACSTSLVAVAQAFHALRNGQCRMALAGGASVTCPPRSGYLYNEGSMLSPDGHTRSFSAQARGTVFSDGAAVVLLKRLSDAIADGDTVHAVLRGVAVNNDGGAKASFTAPSVKGQAAVVSAALASAGVDARSISYVEAHGTATPMGDPVEVEGLRQAYARHTPDLGFSAIGSLKSNVGHMVTAAGAGGLIKTVLALENETLPASLHYDAPNPAIDFAATPFKVQHERAAWPRTAQPRRAGVSAFGVGGTNAHVIVEEAPLQAPSDASSLPQLLQVSARTPTALATAIQRLADHLESHPDVSLPDVAHTLRVGRKAFAQRAVVVADDVAQAVATLRKADSPMRASATVAASVPQPVLMFPGQGAQYARMGQGLYEGDAVFRAAFDDCLRAFEGVPGFDMRERMCSADPAALSPTSVTQPATFTLEYALARQLLSLGLKPAALIGHSVGEFAAAVLAGVMSLEDAARLVARRGALMQALPAGAMLSVRLPAADLEARLPTAISLAAENGPTACVAAGPFEAIETLRATLEAEGVAVRLLQTSHAFHSSMMDAAVAPFEALVRDVKLSAPTLPIYSTLTGHLLTDAEATDPRYWARHLREAVRFSPAVRSVMAEVPHAYFIEVGPRNTLATLVRQHATKSFPAPAIALLADQPAAECGAWRLGAGRLWATGVEIDLLKLDERTRKLRLRLPTYPFERKRFWVDIAAATPVSTAAIASPVTPSAALAVTPAVAIAVPNLAAPLSQPLPEPTMTAVLPASTAAPARRAALTARLRELFEEISGIEMGGADGGAPFVEMGLDSLTLTQAATQVKKHFKVNLSFRQLMESYSSFDALGEFLDVTLPPDAAPATAPAVAATPMAAQPTAAAAQVQPQAAMPLQAMPVQALAMPAAGGSLMQQVIAQQMQLMQQQLMLLSGAPQQAAAMVVPAVAAAVPVAPATPATPVAAPATAATAPTAAASDAADGEPQGPIKYDVKKAFGAIARIHTQSKDPTERQRARLAAFMRRYTDRTAKSKAFTQDNRSHMADPRVVNGFRPATKEITYQVVVERSKGSRLWDIDGNEYVDVLNGFGMNMFGWQPEFVQDAVKKQLDLGYEIGPQHPLAAEVTQLICELTGFDRAALCNTGSESVMAAIRIARTVTGRSTIVLFSGSYHGTFDEVLVRAGKNGKGMSAAPGVMQGMFGDVRVLDYGTPEALEFIRANADDLACVVCEAVQSRRPDFQPREFLREVRAITEKSETCLIFDEVITGFRSNLGGAQAVFGIRADLACYGKVIGGGFPVGVVAGKREFMDALDGGGWQYGDASVPTVGVTYFAGTFVRHPLALAACKASLLHLKEAGNALQTQLNLHTAAMADELTAFCREVGAPLEIRYFASLWRVSWLEDHPLQDLLFAMMRSRGVHILDNFPCFMTTAHTQQDIATIKSAFKESIAEMQEAEFLPRRAAAVQKFDAAHPPVPNARLGRDKDGQPAWFIPDPAAQGKFIKIQP</sequence>
<dbReference type="Gene3D" id="3.30.70.3290">
    <property type="match status" value="1"/>
</dbReference>
<dbReference type="InterPro" id="IPR020845">
    <property type="entry name" value="AMP-binding_CS"/>
</dbReference>
<dbReference type="SUPFAM" id="SSF47336">
    <property type="entry name" value="ACP-like"/>
    <property type="match status" value="2"/>
</dbReference>
<dbReference type="PROSITE" id="PS52004">
    <property type="entry name" value="KS3_2"/>
    <property type="match status" value="1"/>
</dbReference>
<evidence type="ECO:0000259" key="6">
    <source>
        <dbReference type="PROSITE" id="PS50075"/>
    </source>
</evidence>
<dbReference type="InterPro" id="IPR010071">
    <property type="entry name" value="AA_adenyl_dom"/>
</dbReference>
<dbReference type="SUPFAM" id="SSF56801">
    <property type="entry name" value="Acetyl-CoA synthetase-like"/>
    <property type="match status" value="1"/>
</dbReference>
<dbReference type="InterPro" id="IPR000873">
    <property type="entry name" value="AMP-dep_synth/lig_dom"/>
</dbReference>
<dbReference type="SMART" id="SM00825">
    <property type="entry name" value="PKS_KS"/>
    <property type="match status" value="1"/>
</dbReference>
<protein>
    <submittedName>
        <fullName evidence="8">Amino acid adenylation domain-containing protein</fullName>
    </submittedName>
</protein>
<dbReference type="InterPro" id="IPR016035">
    <property type="entry name" value="Acyl_Trfase/lysoPLipase"/>
</dbReference>
<dbReference type="Gene3D" id="3.40.640.10">
    <property type="entry name" value="Type I PLP-dependent aspartate aminotransferase-like (Major domain)"/>
    <property type="match status" value="1"/>
</dbReference>
<keyword evidence="9" id="KW-1185">Reference proteome</keyword>
<evidence type="ECO:0000256" key="1">
    <source>
        <dbReference type="ARBA" id="ARBA00022450"/>
    </source>
</evidence>
<dbReference type="InterPro" id="IPR001227">
    <property type="entry name" value="Ac_transferase_dom_sf"/>
</dbReference>
<dbReference type="InterPro" id="IPR025110">
    <property type="entry name" value="AMP-bd_C"/>
</dbReference>
<dbReference type="PANTHER" id="PTHR43775">
    <property type="entry name" value="FATTY ACID SYNTHASE"/>
    <property type="match status" value="1"/>
</dbReference>
<dbReference type="InterPro" id="IPR009081">
    <property type="entry name" value="PP-bd_ACP"/>
</dbReference>
<dbReference type="NCBIfam" id="TIGR01733">
    <property type="entry name" value="AA-adenyl-dom"/>
    <property type="match status" value="1"/>
</dbReference>
<dbReference type="InterPro" id="IPR016036">
    <property type="entry name" value="Malonyl_transacylase_ACP-bd"/>
</dbReference>
<dbReference type="PROSITE" id="PS00012">
    <property type="entry name" value="PHOSPHOPANTETHEINE"/>
    <property type="match status" value="2"/>
</dbReference>
<evidence type="ECO:0000256" key="4">
    <source>
        <dbReference type="ARBA" id="ARBA00022898"/>
    </source>
</evidence>
<dbReference type="Pfam" id="PF02801">
    <property type="entry name" value="Ketoacyl-synt_C"/>
    <property type="match status" value="1"/>
</dbReference>
<evidence type="ECO:0000256" key="3">
    <source>
        <dbReference type="ARBA" id="ARBA00022679"/>
    </source>
</evidence>
<dbReference type="SMART" id="SM00827">
    <property type="entry name" value="PKS_AT"/>
    <property type="match status" value="1"/>
</dbReference>
<dbReference type="PROSITE" id="PS50075">
    <property type="entry name" value="CARRIER"/>
    <property type="match status" value="2"/>
</dbReference>
<dbReference type="CDD" id="cd12117">
    <property type="entry name" value="A_NRPS_Srf_like"/>
    <property type="match status" value="1"/>
</dbReference>
<dbReference type="SUPFAM" id="SSF52151">
    <property type="entry name" value="FabD/lysophospholipase-like"/>
    <property type="match status" value="1"/>
</dbReference>
<feature type="region of interest" description="Disordered" evidence="5">
    <location>
        <begin position="625"/>
        <end position="648"/>
    </location>
</feature>
<dbReference type="Proteomes" id="UP001367030">
    <property type="component" value="Unassembled WGS sequence"/>
</dbReference>
<dbReference type="InterPro" id="IPR050091">
    <property type="entry name" value="PKS_NRPS_Biosynth_Enz"/>
</dbReference>
<dbReference type="PROSITE" id="PS00606">
    <property type="entry name" value="KS3_1"/>
    <property type="match status" value="1"/>
</dbReference>
<keyword evidence="2" id="KW-0597">Phosphoprotein</keyword>
<dbReference type="CDD" id="cd00833">
    <property type="entry name" value="PKS"/>
    <property type="match status" value="1"/>
</dbReference>
<dbReference type="InterPro" id="IPR045851">
    <property type="entry name" value="AMP-bd_C_sf"/>
</dbReference>
<name>A0ABU8X673_9BURK</name>
<dbReference type="InterPro" id="IPR015422">
    <property type="entry name" value="PyrdxlP-dep_Trfase_small"/>
</dbReference>
<feature type="domain" description="Ketosynthase family 3 (KS3)" evidence="7">
    <location>
        <begin position="737"/>
        <end position="1163"/>
    </location>
</feature>
<dbReference type="InterPro" id="IPR014043">
    <property type="entry name" value="Acyl_transferase_dom"/>
</dbReference>
<feature type="domain" description="Carrier" evidence="6">
    <location>
        <begin position="1669"/>
        <end position="1744"/>
    </location>
</feature>
<reference evidence="8 9" key="1">
    <citation type="submission" date="2024-03" db="EMBL/GenBank/DDBJ databases">
        <title>Novel species of the genus Variovorax.</title>
        <authorList>
            <person name="Liu Q."/>
            <person name="Xin Y.-H."/>
        </authorList>
    </citation>
    <scope>NUCLEOTIDE SEQUENCE [LARGE SCALE GENOMIC DNA]</scope>
    <source>
        <strain evidence="8 9">KACC 18901</strain>
    </source>
</reference>
<dbReference type="InterPro" id="IPR015424">
    <property type="entry name" value="PyrdxlP-dep_Trfase"/>
</dbReference>
<dbReference type="SUPFAM" id="SSF55048">
    <property type="entry name" value="Probable ACP-binding domain of malonyl-CoA ACP transacylase"/>
    <property type="match status" value="1"/>
</dbReference>
<feature type="compositionally biased region" description="Basic and acidic residues" evidence="5">
    <location>
        <begin position="625"/>
        <end position="638"/>
    </location>
</feature>
<dbReference type="InterPro" id="IPR016039">
    <property type="entry name" value="Thiolase-like"/>
</dbReference>
<dbReference type="Gene3D" id="2.30.38.10">
    <property type="entry name" value="Luciferase, Domain 3"/>
    <property type="match status" value="1"/>
</dbReference>